<keyword evidence="1" id="KW-0812">Transmembrane</keyword>
<dbReference type="Pfam" id="PF03806">
    <property type="entry name" value="ABG_transport"/>
    <property type="match status" value="1"/>
</dbReference>
<feature type="transmembrane region" description="Helical" evidence="1">
    <location>
        <begin position="94"/>
        <end position="113"/>
    </location>
</feature>
<keyword evidence="1" id="KW-0472">Membrane</keyword>
<dbReference type="EMBL" id="JANKAS010000001">
    <property type="protein sequence ID" value="MCR1897398.1"/>
    <property type="molecule type" value="Genomic_DNA"/>
</dbReference>
<organism evidence="2 3">
    <name type="scientific">Irregularibacter muris</name>
    <dbReference type="NCBI Taxonomy" id="1796619"/>
    <lineage>
        <taxon>Bacteria</taxon>
        <taxon>Bacillati</taxon>
        <taxon>Bacillota</taxon>
        <taxon>Clostridia</taxon>
        <taxon>Eubacteriales</taxon>
        <taxon>Eubacteriaceae</taxon>
        <taxon>Irregularibacter</taxon>
    </lineage>
</organism>
<name>A0AAE3HF39_9FIRM</name>
<gene>
    <name evidence="2" type="ORF">NSA47_00145</name>
</gene>
<protein>
    <submittedName>
        <fullName evidence="2">AbgT family transporter</fullName>
    </submittedName>
</protein>
<feature type="transmembrane region" description="Helical" evidence="1">
    <location>
        <begin position="485"/>
        <end position="512"/>
    </location>
</feature>
<dbReference type="Proteomes" id="UP001205748">
    <property type="component" value="Unassembled WGS sequence"/>
</dbReference>
<feature type="transmembrane region" description="Helical" evidence="1">
    <location>
        <begin position="421"/>
        <end position="441"/>
    </location>
</feature>
<keyword evidence="3" id="KW-1185">Reference proteome</keyword>
<feature type="transmembrane region" description="Helical" evidence="1">
    <location>
        <begin position="313"/>
        <end position="331"/>
    </location>
</feature>
<comment type="caution">
    <text evidence="2">The sequence shown here is derived from an EMBL/GenBank/DDBJ whole genome shotgun (WGS) entry which is preliminary data.</text>
</comment>
<dbReference type="AlphaFoldDB" id="A0AAE3HF39"/>
<feature type="transmembrane region" description="Helical" evidence="1">
    <location>
        <begin position="392"/>
        <end position="414"/>
    </location>
</feature>
<dbReference type="GO" id="GO:1902604">
    <property type="term" value="P:p-aminobenzoyl-glutamate transmembrane transport"/>
    <property type="evidence" value="ECO:0007669"/>
    <property type="project" value="InterPro"/>
</dbReference>
<accession>A0AAE3HF39</accession>
<feature type="transmembrane region" description="Helical" evidence="1">
    <location>
        <begin position="223"/>
        <end position="244"/>
    </location>
</feature>
<keyword evidence="1" id="KW-1133">Transmembrane helix</keyword>
<feature type="transmembrane region" description="Helical" evidence="1">
    <location>
        <begin position="134"/>
        <end position="157"/>
    </location>
</feature>
<feature type="transmembrane region" description="Helical" evidence="1">
    <location>
        <begin position="453"/>
        <end position="473"/>
    </location>
</feature>
<reference evidence="2" key="1">
    <citation type="submission" date="2022-07" db="EMBL/GenBank/DDBJ databases">
        <title>Enhanced cultured diversity of the mouse gut microbiota enables custom-made synthetic communities.</title>
        <authorList>
            <person name="Afrizal A."/>
        </authorList>
    </citation>
    <scope>NUCLEOTIDE SEQUENCE</scope>
    <source>
        <strain evidence="2">DSM 28593</strain>
    </source>
</reference>
<proteinExistence type="predicted"/>
<evidence type="ECO:0000313" key="3">
    <source>
        <dbReference type="Proteomes" id="UP001205748"/>
    </source>
</evidence>
<dbReference type="PANTHER" id="PTHR30282">
    <property type="entry name" value="P-AMINOBENZOYL GLUTAMATE TRANSPORTER"/>
    <property type="match status" value="1"/>
</dbReference>
<dbReference type="PANTHER" id="PTHR30282:SF0">
    <property type="entry name" value="P-AMINOBENZOYL-GLUTAMATE TRANSPORT PROTEIN"/>
    <property type="match status" value="1"/>
</dbReference>
<feature type="transmembrane region" description="Helical" evidence="1">
    <location>
        <begin position="30"/>
        <end position="48"/>
    </location>
</feature>
<evidence type="ECO:0000313" key="2">
    <source>
        <dbReference type="EMBL" id="MCR1897398.1"/>
    </source>
</evidence>
<dbReference type="GO" id="GO:0015558">
    <property type="term" value="F:secondary active p-aminobenzoyl-glutamate transmembrane transporter activity"/>
    <property type="evidence" value="ECO:0007669"/>
    <property type="project" value="InterPro"/>
</dbReference>
<feature type="transmembrane region" description="Helical" evidence="1">
    <location>
        <begin position="274"/>
        <end position="293"/>
    </location>
</feature>
<dbReference type="InterPro" id="IPR004697">
    <property type="entry name" value="AbgT"/>
</dbReference>
<dbReference type="RefSeq" id="WP_257528806.1">
    <property type="nucleotide sequence ID" value="NZ_JANKAS010000001.1"/>
</dbReference>
<feature type="transmembrane region" description="Helical" evidence="1">
    <location>
        <begin position="352"/>
        <end position="372"/>
    </location>
</feature>
<evidence type="ECO:0000256" key="1">
    <source>
        <dbReference type="SAM" id="Phobius"/>
    </source>
</evidence>
<sequence length="524" mass="56187">MEVSAKQKTNKLERFISTVEKIGNKLPHPFWLFIALSVIVMVLSFVMAKMGVSVNYMSAARESGAAPTETLVTITNLLSKESLQDFFGNLVSNYSGFAPLGATIVIMFAVGVLEKSGMLDALIRRTIIKTPPSLIIAVIAFIGTNSGITGDAGTIMIPALSGAIMKSIGLNPWIGVIAGYAAANGGFHATMLITGNDVLLSGVTKSVTDGLGINYSTHPLMNWYFMAAASIVIIICTVLVSQFFTKKYLGEDKVEIDKADINNSQLTDAEKRGLRWSGIAFIAYIALILILTIPSNGLFRNADGTLLPQSPLMNSILSILFFLFFILAIVYGKASGSVKSLQDIPGLMQEGFSGAIGFMVIALPASVFINLFNASNISTVLGVHLGNLFTSINLGGFAAILVLILVSTCFNIFITSGVTKWLIFSPVFIPLFASLGMSPALTQATYRIADMSTNIISPIDYYVPVIMGLLATYKSKNEKREVGIGTVISLCLPYSIAFLVGMTLLMFIWHLFGLPIGPGAPMFL</sequence>